<dbReference type="InterPro" id="IPR051906">
    <property type="entry name" value="TolC-like"/>
</dbReference>
<keyword evidence="7" id="KW-0998">Cell outer membrane</keyword>
<keyword evidence="5" id="KW-0812">Transmembrane</keyword>
<comment type="subcellular location">
    <subcellularLocation>
        <location evidence="1">Cell outer membrane</location>
    </subcellularLocation>
</comment>
<dbReference type="InterPro" id="IPR010130">
    <property type="entry name" value="T1SS_OMP_TolC"/>
</dbReference>
<organism evidence="10 11">
    <name type="scientific">Thalassomonas viridans</name>
    <dbReference type="NCBI Taxonomy" id="137584"/>
    <lineage>
        <taxon>Bacteria</taxon>
        <taxon>Pseudomonadati</taxon>
        <taxon>Pseudomonadota</taxon>
        <taxon>Gammaproteobacteria</taxon>
        <taxon>Alteromonadales</taxon>
        <taxon>Colwelliaceae</taxon>
        <taxon>Thalassomonas</taxon>
    </lineage>
</organism>
<dbReference type="RefSeq" id="WP_044838566.1">
    <property type="nucleotide sequence ID" value="NZ_CP059734.1"/>
</dbReference>
<evidence type="ECO:0000256" key="8">
    <source>
        <dbReference type="SAM" id="Coils"/>
    </source>
</evidence>
<feature type="chain" id="PRO_5042047980" evidence="9">
    <location>
        <begin position="30"/>
        <end position="467"/>
    </location>
</feature>
<sequence>MKKVIFTIKHTALAGVLSLSALYATSLKAQTLEEAVAQALDTHPDIQQAFARFKVKEEEVYRANANYLPTVDLTAGYGYEYTDSPGRRRSSLGFDDGKTELERGEFGINIRQMLFDGFFSENELDRTLSEANAEQWMLMSTAEDLALEVSKSYLNNLKMQQLITLAEDNIKMHREIYAQIKERIDSGIGSIADLSQVEGRLARAESNLIAARNNALDMRAQFIHLTNMAPENLQMPVPDAAMLPKDLESGLTSAVSLHPVIKSAQREIDAARFLKHTVKASYYPTITFEFGASSDNDLDGEHGLNRFGPDVGGHRNEISAMVRLKYNLFSGGKDQARERRAAYIVDQAMETNEAAYRRVSESYRLAWNAYEMLGKQKNYLEQHVLSAKATQLAYKEQFNLGQRSLLDLLDSERELFQARQDYLDAEFDEVSARYRLLNVTGQLLGALRVTPSAAWQGEHNYSGRAGL</sequence>
<dbReference type="SUPFAM" id="SSF56954">
    <property type="entry name" value="Outer membrane efflux proteins (OEP)"/>
    <property type="match status" value="1"/>
</dbReference>
<keyword evidence="9" id="KW-0732">Signal</keyword>
<dbReference type="GO" id="GO:0009279">
    <property type="term" value="C:cell outer membrane"/>
    <property type="evidence" value="ECO:0007669"/>
    <property type="project" value="UniProtKB-SubCell"/>
</dbReference>
<dbReference type="Pfam" id="PF02321">
    <property type="entry name" value="OEP"/>
    <property type="match status" value="2"/>
</dbReference>
<dbReference type="Proteomes" id="UP000032352">
    <property type="component" value="Chromosome pTvir"/>
</dbReference>
<evidence type="ECO:0000256" key="3">
    <source>
        <dbReference type="ARBA" id="ARBA00022448"/>
    </source>
</evidence>
<dbReference type="GO" id="GO:0015288">
    <property type="term" value="F:porin activity"/>
    <property type="evidence" value="ECO:0007669"/>
    <property type="project" value="TreeGrafter"/>
</dbReference>
<dbReference type="NCBIfam" id="TIGR01844">
    <property type="entry name" value="type_I_sec_TolC"/>
    <property type="match status" value="1"/>
</dbReference>
<evidence type="ECO:0000256" key="4">
    <source>
        <dbReference type="ARBA" id="ARBA00022452"/>
    </source>
</evidence>
<evidence type="ECO:0000313" key="11">
    <source>
        <dbReference type="Proteomes" id="UP000032352"/>
    </source>
</evidence>
<keyword evidence="11" id="KW-1185">Reference proteome</keyword>
<evidence type="ECO:0000256" key="2">
    <source>
        <dbReference type="ARBA" id="ARBA00007613"/>
    </source>
</evidence>
<accession>A0AAF0CAI6</accession>
<feature type="coiled-coil region" evidence="8">
    <location>
        <begin position="194"/>
        <end position="221"/>
    </location>
</feature>
<dbReference type="InterPro" id="IPR003423">
    <property type="entry name" value="OMP_efflux"/>
</dbReference>
<reference evidence="10 11" key="2">
    <citation type="journal article" date="2022" name="Mar. Drugs">
        <title>Bioassay-Guided Fractionation Leads to the Detection of Cholic Acid Generated by the Rare Thalassomonas sp.</title>
        <authorList>
            <person name="Pheiffer F."/>
            <person name="Schneider Y.K."/>
            <person name="Hansen E.H."/>
            <person name="Andersen J.H."/>
            <person name="Isaksson J."/>
            <person name="Busche T."/>
            <person name="R C."/>
            <person name="Kalinowski J."/>
            <person name="Zyl L.V."/>
            <person name="Trindade M."/>
        </authorList>
    </citation>
    <scope>NUCLEOTIDE SEQUENCE [LARGE SCALE GENOMIC DNA]</scope>
    <source>
        <strain evidence="10 11">XOM25</strain>
    </source>
</reference>
<evidence type="ECO:0000256" key="6">
    <source>
        <dbReference type="ARBA" id="ARBA00023136"/>
    </source>
</evidence>
<gene>
    <name evidence="10" type="ORF">SG34_032235</name>
</gene>
<dbReference type="PANTHER" id="PTHR30026">
    <property type="entry name" value="OUTER MEMBRANE PROTEIN TOLC"/>
    <property type="match status" value="1"/>
</dbReference>
<dbReference type="GO" id="GO:1990281">
    <property type="term" value="C:efflux pump complex"/>
    <property type="evidence" value="ECO:0007669"/>
    <property type="project" value="TreeGrafter"/>
</dbReference>
<keyword evidence="8" id="KW-0175">Coiled coil</keyword>
<keyword evidence="6" id="KW-0472">Membrane</keyword>
<evidence type="ECO:0000256" key="7">
    <source>
        <dbReference type="ARBA" id="ARBA00023237"/>
    </source>
</evidence>
<evidence type="ECO:0000313" key="10">
    <source>
        <dbReference type="EMBL" id="WDE08592.1"/>
    </source>
</evidence>
<dbReference type="KEGG" id="tvd:SG34_032235"/>
<reference evidence="10 11" key="1">
    <citation type="journal article" date="2015" name="Genome Announc.">
        <title>Draft Genome Sequences of Marine Isolates of Thalassomonas viridans and Thalassomonas actiniarum.</title>
        <authorList>
            <person name="Olonade I."/>
            <person name="van Zyl L.J."/>
            <person name="Trindade M."/>
        </authorList>
    </citation>
    <scope>NUCLEOTIDE SEQUENCE [LARGE SCALE GENOMIC DNA]</scope>
    <source>
        <strain evidence="10 11">XOM25</strain>
    </source>
</reference>
<keyword evidence="3" id="KW-0813">Transport</keyword>
<dbReference type="EMBL" id="CP059734">
    <property type="protein sequence ID" value="WDE08592.1"/>
    <property type="molecule type" value="Genomic_DNA"/>
</dbReference>
<dbReference type="AlphaFoldDB" id="A0AAF0CAI6"/>
<evidence type="ECO:0000256" key="5">
    <source>
        <dbReference type="ARBA" id="ARBA00022692"/>
    </source>
</evidence>
<evidence type="ECO:0000256" key="1">
    <source>
        <dbReference type="ARBA" id="ARBA00004442"/>
    </source>
</evidence>
<evidence type="ECO:0000256" key="9">
    <source>
        <dbReference type="SAM" id="SignalP"/>
    </source>
</evidence>
<dbReference type="PANTHER" id="PTHR30026:SF22">
    <property type="entry name" value="OUTER MEMBRANE EFFLUX PROTEIN"/>
    <property type="match status" value="1"/>
</dbReference>
<feature type="signal peptide" evidence="9">
    <location>
        <begin position="1"/>
        <end position="29"/>
    </location>
</feature>
<dbReference type="Gene3D" id="1.20.1600.10">
    <property type="entry name" value="Outer membrane efflux proteins (OEP)"/>
    <property type="match status" value="1"/>
</dbReference>
<comment type="similarity">
    <text evidence="2">Belongs to the outer membrane factor (OMF) (TC 1.B.17) family.</text>
</comment>
<protein>
    <submittedName>
        <fullName evidence="10">TolC family outer membrane protein</fullName>
    </submittedName>
</protein>
<keyword evidence="4" id="KW-1134">Transmembrane beta strand</keyword>
<proteinExistence type="inferred from homology"/>
<name>A0AAF0CAI6_9GAMM</name>
<dbReference type="GO" id="GO:0015562">
    <property type="term" value="F:efflux transmembrane transporter activity"/>
    <property type="evidence" value="ECO:0007669"/>
    <property type="project" value="InterPro"/>
</dbReference>